<dbReference type="EMBL" id="OZ034819">
    <property type="protein sequence ID" value="CAL1394799.1"/>
    <property type="molecule type" value="Genomic_DNA"/>
</dbReference>
<dbReference type="Proteomes" id="UP001497516">
    <property type="component" value="Chromosome 6"/>
</dbReference>
<organism evidence="2 3">
    <name type="scientific">Linum trigynum</name>
    <dbReference type="NCBI Taxonomy" id="586398"/>
    <lineage>
        <taxon>Eukaryota</taxon>
        <taxon>Viridiplantae</taxon>
        <taxon>Streptophyta</taxon>
        <taxon>Embryophyta</taxon>
        <taxon>Tracheophyta</taxon>
        <taxon>Spermatophyta</taxon>
        <taxon>Magnoliopsida</taxon>
        <taxon>eudicotyledons</taxon>
        <taxon>Gunneridae</taxon>
        <taxon>Pentapetalae</taxon>
        <taxon>rosids</taxon>
        <taxon>fabids</taxon>
        <taxon>Malpighiales</taxon>
        <taxon>Linaceae</taxon>
        <taxon>Linum</taxon>
    </lineage>
</organism>
<keyword evidence="1" id="KW-0732">Signal</keyword>
<evidence type="ECO:0000313" key="2">
    <source>
        <dbReference type="EMBL" id="CAL1394799.1"/>
    </source>
</evidence>
<protein>
    <recommendedName>
        <fullName evidence="4">Reverse transcriptase domain-containing protein</fullName>
    </recommendedName>
</protein>
<reference evidence="2 3" key="1">
    <citation type="submission" date="2024-04" db="EMBL/GenBank/DDBJ databases">
        <authorList>
            <person name="Fracassetti M."/>
        </authorList>
    </citation>
    <scope>NUCLEOTIDE SEQUENCE [LARGE SCALE GENOMIC DNA]</scope>
</reference>
<gene>
    <name evidence="2" type="ORF">LTRI10_LOCUS35277</name>
</gene>
<feature type="signal peptide" evidence="1">
    <location>
        <begin position="1"/>
        <end position="22"/>
    </location>
</feature>
<sequence length="148" mass="17345">MLIKRTTFWALKLLNLDLSATSTTHKLQMLELEEWRHYAYENTQIYKERTKHLHVACLKGTKEFQVGDCILLFNARVKLFSGKLRLLWSGPFMVIQVFPYGTMKIRNAQTEPFKVNDNLLKPYLGDDVECEELLIKLEEPLVHLYASI</sequence>
<keyword evidence="3" id="KW-1185">Reference proteome</keyword>
<dbReference type="AlphaFoldDB" id="A0AAV2F992"/>
<name>A0AAV2F992_9ROSI</name>
<evidence type="ECO:0000313" key="3">
    <source>
        <dbReference type="Proteomes" id="UP001497516"/>
    </source>
</evidence>
<proteinExistence type="predicted"/>
<evidence type="ECO:0000256" key="1">
    <source>
        <dbReference type="SAM" id="SignalP"/>
    </source>
</evidence>
<evidence type="ECO:0008006" key="4">
    <source>
        <dbReference type="Google" id="ProtNLM"/>
    </source>
</evidence>
<feature type="chain" id="PRO_5043707602" description="Reverse transcriptase domain-containing protein" evidence="1">
    <location>
        <begin position="23"/>
        <end position="148"/>
    </location>
</feature>
<accession>A0AAV2F992</accession>